<reference evidence="2 3" key="1">
    <citation type="submission" date="2018-04" db="EMBL/GenBank/DDBJ databases">
        <title>Genomic Encyclopedia of Archaeal and Bacterial Type Strains, Phase II (KMG-II): from individual species to whole genera.</title>
        <authorList>
            <person name="Goeker M."/>
        </authorList>
    </citation>
    <scope>NUCLEOTIDE SEQUENCE [LARGE SCALE GENOMIC DNA]</scope>
    <source>
        <strain evidence="2 3">DSM 29329</strain>
    </source>
</reference>
<sequence>METEIQAFPAGVGDHLKYYVYRLIDPRNGETFYIGKGKGNRIFQHVTATNPEEVENDADREVEGEVVREDELSLKLHRINDIRLANLRVLHVVHRHGIQDARTAYEVEAALIDAYGGLTNVASGHHSNDRGPMHVQQILDKYSLPVVELGGEKLILINLNPSNYSPDELLDRVRYAWRISRARAEKADYVLAVIHGVVRGIFKPDCWLAATPENFPEIHTDETSPTRSGFKGRIADDETWNRFVGKRGRRLPEELRHRGQNPIRYHNC</sequence>
<evidence type="ECO:0000313" key="2">
    <source>
        <dbReference type="EMBL" id="PTX46911.1"/>
    </source>
</evidence>
<dbReference type="AlphaFoldDB" id="A0A2T6ASW5"/>
<dbReference type="CDD" id="cd10440">
    <property type="entry name" value="GIY-YIG_COG3680"/>
    <property type="match status" value="1"/>
</dbReference>
<comment type="caution">
    <text evidence="2">The sequence shown here is derived from an EMBL/GenBank/DDBJ whole genome shotgun (WGS) entry which is preliminary data.</text>
</comment>
<dbReference type="InterPro" id="IPR000305">
    <property type="entry name" value="GIY-YIG_endonuc"/>
</dbReference>
<dbReference type="Pfam" id="PF22945">
    <property type="entry name" value="LEM-3_GIY-YIG"/>
    <property type="match status" value="1"/>
</dbReference>
<dbReference type="EMBL" id="QBKN01000014">
    <property type="protein sequence ID" value="PTX46911.1"/>
    <property type="molecule type" value="Genomic_DNA"/>
</dbReference>
<proteinExistence type="predicted"/>
<organism evidence="2 3">
    <name type="scientific">Allosediminivita pacifica</name>
    <dbReference type="NCBI Taxonomy" id="1267769"/>
    <lineage>
        <taxon>Bacteria</taxon>
        <taxon>Pseudomonadati</taxon>
        <taxon>Pseudomonadota</taxon>
        <taxon>Alphaproteobacteria</taxon>
        <taxon>Rhodobacterales</taxon>
        <taxon>Paracoccaceae</taxon>
        <taxon>Allosediminivita</taxon>
    </lineage>
</organism>
<protein>
    <recommendedName>
        <fullName evidence="1">GIY-YIG domain-containing protein</fullName>
    </recommendedName>
</protein>
<evidence type="ECO:0000259" key="1">
    <source>
        <dbReference type="PROSITE" id="PS50164"/>
    </source>
</evidence>
<dbReference type="RefSeq" id="WP_107976919.1">
    <property type="nucleotide sequence ID" value="NZ_BMEZ01000015.1"/>
</dbReference>
<dbReference type="PROSITE" id="PS50164">
    <property type="entry name" value="GIY_YIG"/>
    <property type="match status" value="1"/>
</dbReference>
<dbReference type="Proteomes" id="UP000244069">
    <property type="component" value="Unassembled WGS sequence"/>
</dbReference>
<name>A0A2T6ASW5_9RHOB</name>
<gene>
    <name evidence="2" type="ORF">C8N44_11453</name>
</gene>
<dbReference type="OrthoDB" id="67448at2"/>
<accession>A0A2T6ASW5</accession>
<keyword evidence="3" id="KW-1185">Reference proteome</keyword>
<evidence type="ECO:0000313" key="3">
    <source>
        <dbReference type="Proteomes" id="UP000244069"/>
    </source>
</evidence>
<feature type="domain" description="GIY-YIG" evidence="1">
    <location>
        <begin position="16"/>
        <end position="121"/>
    </location>
</feature>